<proteinExistence type="predicted"/>
<protein>
    <submittedName>
        <fullName evidence="2">TIGR03915 family putative DNA repair protein</fullName>
    </submittedName>
</protein>
<reference evidence="2 3" key="1">
    <citation type="submission" date="2021-10" db="EMBL/GenBank/DDBJ databases">
        <title>Anaerobic single-cell dispensing facilitates the cultivation of human gut bacteria.</title>
        <authorList>
            <person name="Afrizal A."/>
        </authorList>
    </citation>
    <scope>NUCLEOTIDE SEQUENCE [LARGE SCALE GENOMIC DNA]</scope>
    <source>
        <strain evidence="2 3">CLA-AA-H276</strain>
    </source>
</reference>
<dbReference type="NCBIfam" id="TIGR03915">
    <property type="entry name" value="SAM_7_link_chp"/>
    <property type="match status" value="1"/>
</dbReference>
<dbReference type="EMBL" id="JAJEPS010000010">
    <property type="protein sequence ID" value="MCC2126669.1"/>
    <property type="molecule type" value="Genomic_DNA"/>
</dbReference>
<dbReference type="InterPro" id="IPR025404">
    <property type="entry name" value="DUF4130"/>
</dbReference>
<dbReference type="RefSeq" id="WP_308459597.1">
    <property type="nucleotide sequence ID" value="NZ_JAJEPS010000010.1"/>
</dbReference>
<name>A0AAE3A797_9FIRM</name>
<comment type="caution">
    <text evidence="2">The sequence shown here is derived from an EMBL/GenBank/DDBJ whole genome shotgun (WGS) entry which is preliminary data.</text>
</comment>
<dbReference type="Pfam" id="PF13566">
    <property type="entry name" value="DUF4130"/>
    <property type="match status" value="1"/>
</dbReference>
<dbReference type="InterPro" id="IPR023875">
    <property type="entry name" value="DNA_repair_put"/>
</dbReference>
<dbReference type="Proteomes" id="UP001198220">
    <property type="component" value="Unassembled WGS sequence"/>
</dbReference>
<gene>
    <name evidence="2" type="ORF">LKD36_10810</name>
</gene>
<sequence>MIHVFQCEDNLTGILTGVYDAWQGGKGYDGVRLTAGQEDPSLFCCYEEVASDVEKAQKVWNTVHRRMGEESQEMIARAASCPNPEKADAIFRMIVLGLHLPDGRETPRYLSRPEIMKMMELGRKAGNIAMRYMEILRFEELENGVLLGKVDPEADVLTLMAPHFADRFPMENWMIYDRRRKKAVVHPKRKSWYLVEEIPEEVLDSQQRSAAEQEMDTLWKCFHQAVAIPERANEKLQNSLIPLKFREFMNEFQKI</sequence>
<feature type="domain" description="DUF4130" evidence="1">
    <location>
        <begin position="85"/>
        <end position="251"/>
    </location>
</feature>
<evidence type="ECO:0000313" key="3">
    <source>
        <dbReference type="Proteomes" id="UP001198220"/>
    </source>
</evidence>
<evidence type="ECO:0000259" key="1">
    <source>
        <dbReference type="Pfam" id="PF13566"/>
    </source>
</evidence>
<evidence type="ECO:0000313" key="2">
    <source>
        <dbReference type="EMBL" id="MCC2126669.1"/>
    </source>
</evidence>
<dbReference type="AlphaFoldDB" id="A0AAE3A797"/>
<organism evidence="2 3">
    <name type="scientific">Hominiventricola filiformis</name>
    <dbReference type="NCBI Taxonomy" id="2885352"/>
    <lineage>
        <taxon>Bacteria</taxon>
        <taxon>Bacillati</taxon>
        <taxon>Bacillota</taxon>
        <taxon>Clostridia</taxon>
        <taxon>Lachnospirales</taxon>
        <taxon>Lachnospiraceae</taxon>
        <taxon>Hominiventricola</taxon>
    </lineage>
</organism>
<accession>A0AAE3A797</accession>
<keyword evidence="3" id="KW-1185">Reference proteome</keyword>